<dbReference type="SMART" id="SM00293">
    <property type="entry name" value="PWWP"/>
    <property type="match status" value="1"/>
</dbReference>
<organism evidence="3 4">
    <name type="scientific">Huiozyma naganishii (strain ATCC MYA-139 / BCRC 22969 / CBS 8797 / KCTC 17520 / NBRC 10181 / NCYC 3082 / Yp74L-3)</name>
    <name type="common">Yeast</name>
    <name type="synonym">Kazachstania naganishii</name>
    <dbReference type="NCBI Taxonomy" id="1071383"/>
    <lineage>
        <taxon>Eukaryota</taxon>
        <taxon>Fungi</taxon>
        <taxon>Dikarya</taxon>
        <taxon>Ascomycota</taxon>
        <taxon>Saccharomycotina</taxon>
        <taxon>Saccharomycetes</taxon>
        <taxon>Saccharomycetales</taxon>
        <taxon>Saccharomycetaceae</taxon>
        <taxon>Huiozyma</taxon>
    </lineage>
</organism>
<name>J7S3P7_HUIN7</name>
<dbReference type="GO" id="GO:0016887">
    <property type="term" value="F:ATP hydrolysis activity"/>
    <property type="evidence" value="ECO:0007669"/>
    <property type="project" value="EnsemblFungi"/>
</dbReference>
<feature type="region of interest" description="Disordered" evidence="1">
    <location>
        <begin position="150"/>
        <end position="249"/>
    </location>
</feature>
<evidence type="ECO:0000256" key="1">
    <source>
        <dbReference type="SAM" id="MobiDB-lite"/>
    </source>
</evidence>
<dbReference type="RefSeq" id="XP_022463085.1">
    <property type="nucleotide sequence ID" value="XM_022606384.1"/>
</dbReference>
<dbReference type="GO" id="GO:0036437">
    <property type="term" value="C:Isw1b complex"/>
    <property type="evidence" value="ECO:0007669"/>
    <property type="project" value="EnsemblFungi"/>
</dbReference>
<feature type="compositionally biased region" description="Basic and acidic residues" evidence="1">
    <location>
        <begin position="396"/>
        <end position="432"/>
    </location>
</feature>
<dbReference type="Gene3D" id="2.30.30.140">
    <property type="match status" value="1"/>
</dbReference>
<feature type="compositionally biased region" description="Basic and acidic residues" evidence="1">
    <location>
        <begin position="195"/>
        <end position="212"/>
    </location>
</feature>
<feature type="compositionally biased region" description="Polar residues" evidence="1">
    <location>
        <begin position="433"/>
        <end position="452"/>
    </location>
</feature>
<dbReference type="HOGENOM" id="CLU_031574_0_0_1"/>
<feature type="compositionally biased region" description="Acidic residues" evidence="1">
    <location>
        <begin position="150"/>
        <end position="161"/>
    </location>
</feature>
<dbReference type="InterPro" id="IPR035503">
    <property type="entry name" value="IOC4-like_PWWP"/>
</dbReference>
<dbReference type="eggNOG" id="ENOG502QTTV">
    <property type="taxonomic scope" value="Eukaryota"/>
</dbReference>
<dbReference type="InterPro" id="IPR000313">
    <property type="entry name" value="PWWP_dom"/>
</dbReference>
<dbReference type="STRING" id="1071383.J7S3P7"/>
<keyword evidence="4" id="KW-1185">Reference proteome</keyword>
<feature type="compositionally biased region" description="Basic residues" evidence="1">
    <location>
        <begin position="213"/>
        <end position="222"/>
    </location>
</feature>
<dbReference type="SUPFAM" id="SSF63748">
    <property type="entry name" value="Tudor/PWWP/MBT"/>
    <property type="match status" value="1"/>
</dbReference>
<dbReference type="Proteomes" id="UP000006310">
    <property type="component" value="Chromosome 2"/>
</dbReference>
<dbReference type="GO" id="GO:0006338">
    <property type="term" value="P:chromatin remodeling"/>
    <property type="evidence" value="ECO:0007669"/>
    <property type="project" value="EnsemblFungi"/>
</dbReference>
<feature type="region of interest" description="Disordered" evidence="1">
    <location>
        <begin position="396"/>
        <end position="452"/>
    </location>
</feature>
<dbReference type="Pfam" id="PF00855">
    <property type="entry name" value="PWWP"/>
    <property type="match status" value="1"/>
</dbReference>
<sequence>MSDGYIYQPTDIVLAKVKGYPAWPAMIIPTELIPPNVLKTNSHLKSSDSEDSDSDESIKYSKLLKFKKFKTSQDAYCVKFLKDDSYRWAKAHELQLLTTEDCEEWLKKNKSKQKRLTPAYRMAIAGLSGDAKTPGIDVWEFVEYGSNGKDDDEEYVEDEEEEKKHTRSSRRVKERAASAETTQKRSTRKSARQRALQETEQERHSETEDLARARRKRKRSTRTSKTAVEAEPQPKKTKVKSAKTRAEPKPKVEKYNYEDDEDWSIVGRGPQNYTIDRHISPLVHKLSQKKNQDAHAETRLDLTDKLSSINKLMSGLLVKDTFEKEDYEVILDELDILLGVKGAKNEFITVFRNNAELLVNFRILFNLKQGGLEDCSLWEAFQDTFQSIYDFKYQPDTEPWSKETDIQIKQEEEANGEHEQPNPVKEETEGNIDKSNGGQDNNAQTELEANEQ</sequence>
<dbReference type="EMBL" id="HE978315">
    <property type="protein sequence ID" value="CCK68839.1"/>
    <property type="molecule type" value="Genomic_DNA"/>
</dbReference>
<evidence type="ECO:0000313" key="3">
    <source>
        <dbReference type="EMBL" id="CCK68839.1"/>
    </source>
</evidence>
<dbReference type="OMA" id="WPAMIIP"/>
<feature type="domain" description="PWWP" evidence="2">
    <location>
        <begin position="9"/>
        <end position="100"/>
    </location>
</feature>
<reference evidence="3 4" key="1">
    <citation type="journal article" date="2011" name="Proc. Natl. Acad. Sci. U.S.A.">
        <title>Evolutionary erosion of yeast sex chromosomes by mating-type switching accidents.</title>
        <authorList>
            <person name="Gordon J.L."/>
            <person name="Armisen D."/>
            <person name="Proux-Wera E."/>
            <person name="Oheigeartaigh S.S."/>
            <person name="Byrne K.P."/>
            <person name="Wolfe K.H."/>
        </authorList>
    </citation>
    <scope>NUCLEOTIDE SEQUENCE [LARGE SCALE GENOMIC DNA]</scope>
    <source>
        <strain evidence="4">ATCC MYA-139 / BCRC 22969 / CBS 8797 / CCRC 22969 / KCTC 17520 / NBRC 10181 / NCYC 3082</strain>
    </source>
</reference>
<dbReference type="GO" id="GO:0003677">
    <property type="term" value="F:DNA binding"/>
    <property type="evidence" value="ECO:0007669"/>
    <property type="project" value="EnsemblFungi"/>
</dbReference>
<accession>J7S3P7</accession>
<dbReference type="PROSITE" id="PS50812">
    <property type="entry name" value="PWWP"/>
    <property type="match status" value="1"/>
</dbReference>
<reference evidence="4" key="2">
    <citation type="submission" date="2012-08" db="EMBL/GenBank/DDBJ databases">
        <title>Genome sequence of Kazachstania naganishii.</title>
        <authorList>
            <person name="Gordon J.L."/>
            <person name="Armisen D."/>
            <person name="Proux-Wera E."/>
            <person name="OhEigeartaigh S.S."/>
            <person name="Byrne K.P."/>
            <person name="Wolfe K.H."/>
        </authorList>
    </citation>
    <scope>NUCLEOTIDE SEQUENCE [LARGE SCALE GENOMIC DNA]</scope>
    <source>
        <strain evidence="4">ATCC MYA-139 / BCRC 22969 / CBS 8797 / CCRC 22969 / KCTC 17520 / NBRC 10181 / NCYC 3082</strain>
    </source>
</reference>
<proteinExistence type="predicted"/>
<dbReference type="OrthoDB" id="62853at2759"/>
<gene>
    <name evidence="3" type="primary">KNAG0B04000</name>
    <name evidence="3" type="ordered locus">KNAG_0B04000</name>
</gene>
<dbReference type="KEGG" id="kng:KNAG_0B04000"/>
<dbReference type="GeneID" id="34524489"/>
<evidence type="ECO:0000259" key="2">
    <source>
        <dbReference type="PROSITE" id="PS50812"/>
    </source>
</evidence>
<dbReference type="GO" id="GO:0007062">
    <property type="term" value="P:sister chromatid cohesion"/>
    <property type="evidence" value="ECO:0007669"/>
    <property type="project" value="EnsemblFungi"/>
</dbReference>
<dbReference type="AlphaFoldDB" id="J7S3P7"/>
<evidence type="ECO:0000313" key="4">
    <source>
        <dbReference type="Proteomes" id="UP000006310"/>
    </source>
</evidence>
<protein>
    <recommendedName>
        <fullName evidence="2">PWWP domain-containing protein</fullName>
    </recommendedName>
</protein>
<dbReference type="CDD" id="cd05840">
    <property type="entry name" value="PWWP_ScIOC4-like"/>
    <property type="match status" value="1"/>
</dbReference>